<sequence>SLAPCSRFYDTARPGARRNVGPGRQSPPAVCPNRPWLSELVGESGVLLDRVETFLYPVQVTSAQA</sequence>
<evidence type="ECO:0000313" key="2">
    <source>
        <dbReference type="EMBL" id="AAK13275.1"/>
    </source>
</evidence>
<reference evidence="2" key="1">
    <citation type="journal article" date="2001" name="J. Gen. Virol.">
        <title>Morphological and molecular evidence that Culex nigripalpus baculovirus is an unusual member of the family Baculoviridae.</title>
        <authorList>
            <person name="Moser B."/>
            <person name="Becnel J."/>
            <person name="White S."/>
            <person name="Afonso C."/>
            <person name="Kutish G."/>
            <person name="Shanker S."/>
            <person name="Almira E."/>
        </authorList>
    </citation>
    <scope>NUCLEOTIDE SEQUENCE</scope>
</reference>
<protein>
    <submittedName>
        <fullName evidence="2">Uncharacterized protein</fullName>
    </submittedName>
</protein>
<evidence type="ECO:0000256" key="1">
    <source>
        <dbReference type="SAM" id="MobiDB-lite"/>
    </source>
</evidence>
<proteinExistence type="predicted"/>
<dbReference type="EMBL" id="AF274283">
    <property type="protein sequence ID" value="AAK13275.1"/>
    <property type="molecule type" value="Genomic_DNA"/>
</dbReference>
<organismHost>
    <name type="scientific">Culex nigripalpus</name>
    <dbReference type="NCBI Taxonomy" id="42429"/>
</organismHost>
<organism evidence="2">
    <name type="scientific">Culex nigripalpus nucleopolyhedrovirus</name>
    <name type="common">CuniNPV</name>
    <dbReference type="NCBI Taxonomy" id="130556"/>
    <lineage>
        <taxon>Viruses</taxon>
        <taxon>Viruses incertae sedis</taxon>
        <taxon>Naldaviricetes</taxon>
        <taxon>Lefavirales</taxon>
        <taxon>Baculoviridae</taxon>
        <taxon>Deltabaculovirus</taxon>
        <taxon>Deltabaculovirus cunigripalpi</taxon>
    </lineage>
</organism>
<feature type="region of interest" description="Disordered" evidence="1">
    <location>
        <begin position="1"/>
        <end position="29"/>
    </location>
</feature>
<accession>Q99GQ5</accession>
<feature type="non-terminal residue" evidence="2">
    <location>
        <position position="1"/>
    </location>
</feature>
<name>Q99GQ5_NPVCN</name>